<dbReference type="Proteomes" id="UP000257109">
    <property type="component" value="Unassembled WGS sequence"/>
</dbReference>
<keyword evidence="2" id="KW-1185">Reference proteome</keyword>
<dbReference type="EMBL" id="QJKJ01007793">
    <property type="protein sequence ID" value="RDX81916.1"/>
    <property type="molecule type" value="Genomic_DNA"/>
</dbReference>
<evidence type="ECO:0000313" key="1">
    <source>
        <dbReference type="EMBL" id="RDX81916.1"/>
    </source>
</evidence>
<proteinExistence type="predicted"/>
<comment type="caution">
    <text evidence="1">The sequence shown here is derived from an EMBL/GenBank/DDBJ whole genome shotgun (WGS) entry which is preliminary data.</text>
</comment>
<protein>
    <submittedName>
        <fullName evidence="1">Uncharacterized protein</fullName>
    </submittedName>
</protein>
<organism evidence="1 2">
    <name type="scientific">Mucuna pruriens</name>
    <name type="common">Velvet bean</name>
    <name type="synonym">Dolichos pruriens</name>
    <dbReference type="NCBI Taxonomy" id="157652"/>
    <lineage>
        <taxon>Eukaryota</taxon>
        <taxon>Viridiplantae</taxon>
        <taxon>Streptophyta</taxon>
        <taxon>Embryophyta</taxon>
        <taxon>Tracheophyta</taxon>
        <taxon>Spermatophyta</taxon>
        <taxon>Magnoliopsida</taxon>
        <taxon>eudicotyledons</taxon>
        <taxon>Gunneridae</taxon>
        <taxon>Pentapetalae</taxon>
        <taxon>rosids</taxon>
        <taxon>fabids</taxon>
        <taxon>Fabales</taxon>
        <taxon>Fabaceae</taxon>
        <taxon>Papilionoideae</taxon>
        <taxon>50 kb inversion clade</taxon>
        <taxon>NPAAA clade</taxon>
        <taxon>indigoferoid/millettioid clade</taxon>
        <taxon>Phaseoleae</taxon>
        <taxon>Mucuna</taxon>
    </lineage>
</organism>
<reference evidence="1" key="1">
    <citation type="submission" date="2018-05" db="EMBL/GenBank/DDBJ databases">
        <title>Draft genome of Mucuna pruriens seed.</title>
        <authorList>
            <person name="Nnadi N.E."/>
            <person name="Vos R."/>
            <person name="Hasami M.H."/>
            <person name="Devisetty U.K."/>
            <person name="Aguiy J.C."/>
        </authorList>
    </citation>
    <scope>NUCLEOTIDE SEQUENCE [LARGE SCALE GENOMIC DNA]</scope>
    <source>
        <strain evidence="1">JCA_2017</strain>
    </source>
</reference>
<evidence type="ECO:0000313" key="2">
    <source>
        <dbReference type="Proteomes" id="UP000257109"/>
    </source>
</evidence>
<name>A0A371FUE2_MUCPR</name>
<gene>
    <name evidence="1" type="ORF">CR513_37352</name>
</gene>
<accession>A0A371FUE2</accession>
<dbReference type="AlphaFoldDB" id="A0A371FUE2"/>
<feature type="non-terminal residue" evidence="1">
    <location>
        <position position="1"/>
    </location>
</feature>
<sequence length="85" mass="9969">MMKVMGATLVYLLGLKEVKGFRRRERHRDEPKRTPAELLKGDGIPNAYYDWEIKVEQNLEFFDCEGMGDEESFYLVLARIKKINA</sequence>